<gene>
    <name evidence="3" type="ORF">FPQ13_12390</name>
</gene>
<reference evidence="3 4" key="1">
    <citation type="submission" date="2019-07" db="EMBL/GenBank/DDBJ databases">
        <title>Allobacillus sp. nov. SKP isolated from shrimp paste of Euphausiacea.</title>
        <authorList>
            <person name="Kanchanasin P."/>
            <person name="Tanasupawat S."/>
            <person name="Shi W."/>
            <person name="Wu L."/>
            <person name="Ma J."/>
        </authorList>
    </citation>
    <scope>NUCLEOTIDE SEQUENCE [LARGE SCALE GENOMIC DNA]</scope>
    <source>
        <strain evidence="3 4">SKP4-8</strain>
    </source>
</reference>
<dbReference type="PANTHER" id="PTHR14969">
    <property type="entry name" value="SPHINGOSINE-1-PHOSPHATE PHOSPHOHYDROLASE"/>
    <property type="match status" value="1"/>
</dbReference>
<evidence type="ECO:0000313" key="4">
    <source>
        <dbReference type="Proteomes" id="UP000316425"/>
    </source>
</evidence>
<dbReference type="CDD" id="cd03392">
    <property type="entry name" value="PAP2_like_2"/>
    <property type="match status" value="1"/>
</dbReference>
<feature type="domain" description="Phosphatidic acid phosphatase type 2/haloperoxidase" evidence="2">
    <location>
        <begin position="94"/>
        <end position="208"/>
    </location>
</feature>
<accession>A0A556P6P5</accession>
<dbReference type="PANTHER" id="PTHR14969:SF13">
    <property type="entry name" value="AT30094P"/>
    <property type="match status" value="1"/>
</dbReference>
<keyword evidence="1" id="KW-1133">Transmembrane helix</keyword>
<evidence type="ECO:0000313" key="3">
    <source>
        <dbReference type="EMBL" id="TSJ60065.1"/>
    </source>
</evidence>
<keyword evidence="1" id="KW-0812">Transmembrane</keyword>
<proteinExistence type="predicted"/>
<dbReference type="RefSeq" id="WP_144089638.1">
    <property type="nucleotide sequence ID" value="NZ_VMHE01000037.1"/>
</dbReference>
<feature type="transmembrane region" description="Helical" evidence="1">
    <location>
        <begin position="12"/>
        <end position="31"/>
    </location>
</feature>
<protein>
    <submittedName>
        <fullName evidence="3">Phosphatase PAP2 family protein</fullName>
    </submittedName>
</protein>
<dbReference type="EMBL" id="VMHE01000037">
    <property type="protein sequence ID" value="TSJ60065.1"/>
    <property type="molecule type" value="Genomic_DNA"/>
</dbReference>
<keyword evidence="1" id="KW-0472">Membrane</keyword>
<feature type="transmembrane region" description="Helical" evidence="1">
    <location>
        <begin position="70"/>
        <end position="89"/>
    </location>
</feature>
<dbReference type="Gene3D" id="1.20.144.10">
    <property type="entry name" value="Phosphatidic acid phosphatase type 2/haloperoxidase"/>
    <property type="match status" value="2"/>
</dbReference>
<dbReference type="SUPFAM" id="SSF48317">
    <property type="entry name" value="Acid phosphatase/Vanadium-dependent haloperoxidase"/>
    <property type="match status" value="1"/>
</dbReference>
<feature type="transmembrane region" description="Helical" evidence="1">
    <location>
        <begin position="133"/>
        <end position="154"/>
    </location>
</feature>
<name>A0A556P6P5_9BACI</name>
<sequence length="219" mass="24772">MFKQFLQKNLIWIVLAIVFIGGAFFLFAEIAEDIFEKEKFQIDQMASQFVLSIQSNTLDSLFGFITELGAVWLITTGTIIVGLILFFYPNNRLWRVFHFAVTMIGIAVLTSGLKELFERERPNLIEEYDGTGYSFPSGHSTGPMAFYGFIIYLIIRSRFPLAAKWIVGVVLGILIFLIGFSRIYLGVHYASDVIGGFLLGFAWLATNVAILEIRIQKNT</sequence>
<comment type="caution">
    <text evidence="3">The sequence shown here is derived from an EMBL/GenBank/DDBJ whole genome shotgun (WGS) entry which is preliminary data.</text>
</comment>
<dbReference type="InterPro" id="IPR000326">
    <property type="entry name" value="PAP2/HPO"/>
</dbReference>
<keyword evidence="4" id="KW-1185">Reference proteome</keyword>
<dbReference type="OrthoDB" id="9789113at2"/>
<dbReference type="InterPro" id="IPR036938">
    <property type="entry name" value="PAP2/HPO_sf"/>
</dbReference>
<feature type="transmembrane region" description="Helical" evidence="1">
    <location>
        <begin position="193"/>
        <end position="213"/>
    </location>
</feature>
<organism evidence="3 4">
    <name type="scientific">Allobacillus salarius</name>
    <dbReference type="NCBI Taxonomy" id="1955272"/>
    <lineage>
        <taxon>Bacteria</taxon>
        <taxon>Bacillati</taxon>
        <taxon>Bacillota</taxon>
        <taxon>Bacilli</taxon>
        <taxon>Bacillales</taxon>
        <taxon>Bacillaceae</taxon>
        <taxon>Allobacillus</taxon>
    </lineage>
</organism>
<evidence type="ECO:0000256" key="1">
    <source>
        <dbReference type="SAM" id="Phobius"/>
    </source>
</evidence>
<dbReference type="AlphaFoldDB" id="A0A556P6P5"/>
<dbReference type="Pfam" id="PF01569">
    <property type="entry name" value="PAP2"/>
    <property type="match status" value="1"/>
</dbReference>
<feature type="transmembrane region" description="Helical" evidence="1">
    <location>
        <begin position="166"/>
        <end position="187"/>
    </location>
</feature>
<evidence type="ECO:0000259" key="2">
    <source>
        <dbReference type="SMART" id="SM00014"/>
    </source>
</evidence>
<feature type="transmembrane region" description="Helical" evidence="1">
    <location>
        <begin position="96"/>
        <end position="113"/>
    </location>
</feature>
<dbReference type="SMART" id="SM00014">
    <property type="entry name" value="acidPPc"/>
    <property type="match status" value="1"/>
</dbReference>
<dbReference type="Proteomes" id="UP000316425">
    <property type="component" value="Unassembled WGS sequence"/>
</dbReference>